<dbReference type="PANTHER" id="PTHR33057:SF21">
    <property type="entry name" value="TRANSCRIPTION REPRESSOR"/>
    <property type="match status" value="1"/>
</dbReference>
<feature type="region of interest" description="Disordered" evidence="7">
    <location>
        <begin position="121"/>
        <end position="143"/>
    </location>
</feature>
<sequence length="236" mass="26515">MPKTLSKTIHHCFSKLKRSATTTLLLHSSPTRSLSTKDHNRPFLIKNFNNNNNLITSSTPKSLISTTTTSTHDFSSNNSNDSDYIETTPPDFATVFASQRFFFSSPGRSNSIIDSSCRFSDHEEESLKPPAPESDTIITGGIPIQTDSPDPYMDFRRSMQEMVEASELLDVRADWDYLHELLLSYLTLNPNKHTHKFIIDAFADLLVSLMTTSSSSSSPANNNVRFHRGSHRLILN</sequence>
<evidence type="ECO:0000256" key="1">
    <source>
        <dbReference type="ARBA" id="ARBA00004123"/>
    </source>
</evidence>
<gene>
    <name evidence="9" type="ORF">BVC80_441g220</name>
</gene>
<evidence type="ECO:0000256" key="7">
    <source>
        <dbReference type="SAM" id="MobiDB-lite"/>
    </source>
</evidence>
<reference evidence="9 10" key="1">
    <citation type="journal article" date="2017" name="Mol. Plant">
        <title>The Genome of Medicinal Plant Macleaya cordata Provides New Insights into Benzylisoquinoline Alkaloids Metabolism.</title>
        <authorList>
            <person name="Liu X."/>
            <person name="Liu Y."/>
            <person name="Huang P."/>
            <person name="Ma Y."/>
            <person name="Qing Z."/>
            <person name="Tang Q."/>
            <person name="Cao H."/>
            <person name="Cheng P."/>
            <person name="Zheng Y."/>
            <person name="Yuan Z."/>
            <person name="Zhou Y."/>
            <person name="Liu J."/>
            <person name="Tang Z."/>
            <person name="Zhuo Y."/>
            <person name="Zhang Y."/>
            <person name="Yu L."/>
            <person name="Huang J."/>
            <person name="Yang P."/>
            <person name="Peng Q."/>
            <person name="Zhang J."/>
            <person name="Jiang W."/>
            <person name="Zhang Z."/>
            <person name="Lin K."/>
            <person name="Ro D.K."/>
            <person name="Chen X."/>
            <person name="Xiong X."/>
            <person name="Shang Y."/>
            <person name="Huang S."/>
            <person name="Zeng J."/>
        </authorList>
    </citation>
    <scope>NUCLEOTIDE SEQUENCE [LARGE SCALE GENOMIC DNA]</scope>
    <source>
        <strain evidence="10">cv. BLH2017</strain>
        <tissue evidence="9">Root</tissue>
    </source>
</reference>
<dbReference type="AlphaFoldDB" id="A0A200Q4U2"/>
<dbReference type="STRING" id="56857.A0A200Q4U2"/>
<keyword evidence="5 6" id="KW-0539">Nucleus</keyword>
<feature type="domain" description="OVATE" evidence="8">
    <location>
        <begin position="144"/>
        <end position="208"/>
    </location>
</feature>
<dbReference type="OMA" id="DSIEHPP"/>
<evidence type="ECO:0000256" key="2">
    <source>
        <dbReference type="ARBA" id="ARBA00022491"/>
    </source>
</evidence>
<dbReference type="EMBL" id="MVGT01003118">
    <property type="protein sequence ID" value="OVA05446.1"/>
    <property type="molecule type" value="Genomic_DNA"/>
</dbReference>
<evidence type="ECO:0000256" key="4">
    <source>
        <dbReference type="ARBA" id="ARBA00023163"/>
    </source>
</evidence>
<keyword evidence="3 6" id="KW-0805">Transcription regulation</keyword>
<dbReference type="Pfam" id="PF04844">
    <property type="entry name" value="Ovate"/>
    <property type="match status" value="1"/>
</dbReference>
<dbReference type="InParanoid" id="A0A200Q4U2"/>
<dbReference type="InterPro" id="IPR038933">
    <property type="entry name" value="Ovate"/>
</dbReference>
<evidence type="ECO:0000313" key="10">
    <source>
        <dbReference type="Proteomes" id="UP000195402"/>
    </source>
</evidence>
<dbReference type="Proteomes" id="UP000195402">
    <property type="component" value="Unassembled WGS sequence"/>
</dbReference>
<name>A0A200Q4U2_MACCD</name>
<dbReference type="PROSITE" id="PS51754">
    <property type="entry name" value="OVATE"/>
    <property type="match status" value="1"/>
</dbReference>
<comment type="subcellular location">
    <subcellularLocation>
        <location evidence="1 6">Nucleus</location>
    </subcellularLocation>
</comment>
<dbReference type="GO" id="GO:0045892">
    <property type="term" value="P:negative regulation of DNA-templated transcription"/>
    <property type="evidence" value="ECO:0007669"/>
    <property type="project" value="UniProtKB-UniRule"/>
</dbReference>
<evidence type="ECO:0000256" key="6">
    <source>
        <dbReference type="RuleBase" id="RU367028"/>
    </source>
</evidence>
<evidence type="ECO:0000256" key="5">
    <source>
        <dbReference type="ARBA" id="ARBA00023242"/>
    </source>
</evidence>
<evidence type="ECO:0000259" key="8">
    <source>
        <dbReference type="PROSITE" id="PS51754"/>
    </source>
</evidence>
<comment type="function">
    <text evidence="6">Transcriptional repressor that regulates multiple aspects of plant growth and development.</text>
</comment>
<comment type="caution">
    <text evidence="9">The sequence shown here is derived from an EMBL/GenBank/DDBJ whole genome shotgun (WGS) entry which is preliminary data.</text>
</comment>
<dbReference type="PANTHER" id="PTHR33057">
    <property type="entry name" value="TRANSCRIPTION REPRESSOR OFP7-RELATED"/>
    <property type="match status" value="1"/>
</dbReference>
<dbReference type="NCBIfam" id="TIGR01568">
    <property type="entry name" value="A_thal_3678"/>
    <property type="match status" value="1"/>
</dbReference>
<keyword evidence="2 6" id="KW-0678">Repressor</keyword>
<dbReference type="InterPro" id="IPR006458">
    <property type="entry name" value="Ovate_C"/>
</dbReference>
<keyword evidence="10" id="KW-1185">Reference proteome</keyword>
<accession>A0A200Q4U2</accession>
<dbReference type="OrthoDB" id="690912at2759"/>
<keyword evidence="4 6" id="KW-0804">Transcription</keyword>
<organism evidence="9 10">
    <name type="scientific">Macleaya cordata</name>
    <name type="common">Five-seeded plume-poppy</name>
    <name type="synonym">Bocconia cordata</name>
    <dbReference type="NCBI Taxonomy" id="56857"/>
    <lineage>
        <taxon>Eukaryota</taxon>
        <taxon>Viridiplantae</taxon>
        <taxon>Streptophyta</taxon>
        <taxon>Embryophyta</taxon>
        <taxon>Tracheophyta</taxon>
        <taxon>Spermatophyta</taxon>
        <taxon>Magnoliopsida</taxon>
        <taxon>Ranunculales</taxon>
        <taxon>Papaveraceae</taxon>
        <taxon>Papaveroideae</taxon>
        <taxon>Macleaya</taxon>
    </lineage>
</organism>
<dbReference type="GO" id="GO:0005634">
    <property type="term" value="C:nucleus"/>
    <property type="evidence" value="ECO:0007669"/>
    <property type="project" value="UniProtKB-SubCell"/>
</dbReference>
<proteinExistence type="predicted"/>
<dbReference type="FunCoup" id="A0A200Q4U2">
    <property type="interactions" value="125"/>
</dbReference>
<protein>
    <recommendedName>
        <fullName evidence="6">Transcription repressor</fullName>
    </recommendedName>
    <alternativeName>
        <fullName evidence="6">Ovate family protein</fullName>
    </alternativeName>
</protein>
<evidence type="ECO:0000256" key="3">
    <source>
        <dbReference type="ARBA" id="ARBA00023015"/>
    </source>
</evidence>
<evidence type="ECO:0000313" key="9">
    <source>
        <dbReference type="EMBL" id="OVA05446.1"/>
    </source>
</evidence>